<sequence>MYSKLSFVWTNRWPSLQSVHWPRRRADGEEEAAPNPNHLHELAAQGAGEGLPGDALPGHLHQGGDCHEDRPHGSQGAGACPFYALRIPTLLLHFQPGRKEN</sequence>
<name>A0AAV4SS98_9ARAC</name>
<dbReference type="AlphaFoldDB" id="A0AAV4SS98"/>
<evidence type="ECO:0000256" key="1">
    <source>
        <dbReference type="SAM" id="MobiDB-lite"/>
    </source>
</evidence>
<gene>
    <name evidence="2" type="ORF">CDAR_498811</name>
</gene>
<feature type="compositionally biased region" description="Basic and acidic residues" evidence="1">
    <location>
        <begin position="62"/>
        <end position="72"/>
    </location>
</feature>
<dbReference type="Proteomes" id="UP001054837">
    <property type="component" value="Unassembled WGS sequence"/>
</dbReference>
<organism evidence="2 3">
    <name type="scientific">Caerostris darwini</name>
    <dbReference type="NCBI Taxonomy" id="1538125"/>
    <lineage>
        <taxon>Eukaryota</taxon>
        <taxon>Metazoa</taxon>
        <taxon>Ecdysozoa</taxon>
        <taxon>Arthropoda</taxon>
        <taxon>Chelicerata</taxon>
        <taxon>Arachnida</taxon>
        <taxon>Araneae</taxon>
        <taxon>Araneomorphae</taxon>
        <taxon>Entelegynae</taxon>
        <taxon>Araneoidea</taxon>
        <taxon>Araneidae</taxon>
        <taxon>Caerostris</taxon>
    </lineage>
</organism>
<keyword evidence="3" id="KW-1185">Reference proteome</keyword>
<accession>A0AAV4SS98</accession>
<dbReference type="EMBL" id="BPLQ01008070">
    <property type="protein sequence ID" value="GIY34488.1"/>
    <property type="molecule type" value="Genomic_DNA"/>
</dbReference>
<feature type="region of interest" description="Disordered" evidence="1">
    <location>
        <begin position="47"/>
        <end position="75"/>
    </location>
</feature>
<evidence type="ECO:0000313" key="2">
    <source>
        <dbReference type="EMBL" id="GIY34488.1"/>
    </source>
</evidence>
<comment type="caution">
    <text evidence="2">The sequence shown here is derived from an EMBL/GenBank/DDBJ whole genome shotgun (WGS) entry which is preliminary data.</text>
</comment>
<proteinExistence type="predicted"/>
<reference evidence="2 3" key="1">
    <citation type="submission" date="2021-06" db="EMBL/GenBank/DDBJ databases">
        <title>Caerostris darwini draft genome.</title>
        <authorList>
            <person name="Kono N."/>
            <person name="Arakawa K."/>
        </authorList>
    </citation>
    <scope>NUCLEOTIDE SEQUENCE [LARGE SCALE GENOMIC DNA]</scope>
</reference>
<evidence type="ECO:0000313" key="3">
    <source>
        <dbReference type="Proteomes" id="UP001054837"/>
    </source>
</evidence>
<protein>
    <submittedName>
        <fullName evidence="2">Uncharacterized protein</fullName>
    </submittedName>
</protein>